<evidence type="ECO:0000256" key="1">
    <source>
        <dbReference type="ARBA" id="ARBA00022729"/>
    </source>
</evidence>
<name>A0A0R2L490_9LACO</name>
<accession>A0A0R2L490</accession>
<evidence type="ECO:0000259" key="3">
    <source>
        <dbReference type="Pfam" id="PF11611"/>
    </source>
</evidence>
<evidence type="ECO:0000313" key="5">
    <source>
        <dbReference type="Proteomes" id="UP000051859"/>
    </source>
</evidence>
<feature type="transmembrane region" description="Helical" evidence="2">
    <location>
        <begin position="28"/>
        <end position="48"/>
    </location>
</feature>
<keyword evidence="5" id="KW-1185">Reference proteome</keyword>
<comment type="caution">
    <text evidence="4">The sequence shown here is derived from an EMBL/GenBank/DDBJ whole genome shotgun (WGS) entry which is preliminary data.</text>
</comment>
<evidence type="ECO:0000256" key="2">
    <source>
        <dbReference type="SAM" id="Phobius"/>
    </source>
</evidence>
<keyword evidence="4" id="KW-0449">Lipoprotein</keyword>
<dbReference type="AlphaFoldDB" id="A0A0R2L490"/>
<gene>
    <name evidence="4" type="ORF">IV81_GL001717</name>
</gene>
<sequence length="192" mass="21112">MEELFMSKKIKDENGNVYVQKKPFYKRVWFWILAIIVVIGVGGAIGGGTDDNGGTKVSSSKTSSKKATPKYYKLGDTVKVGDVTYTLKSVETTQERNEFEDEKPANVIKVVYHVKNNSDDDLPVGADLDAYDADNNKMKTYPVDGVTMDAVAAGKEMDVTEGFGLKKLGKVELQFAPLVSIKKAAKFQIDVK</sequence>
<keyword evidence="2" id="KW-1133">Transmembrane helix</keyword>
<proteinExistence type="predicted"/>
<dbReference type="InterPro" id="IPR029050">
    <property type="entry name" value="Immunoprotect_excell_Ig-like"/>
</dbReference>
<dbReference type="InterPro" id="IPR029051">
    <property type="entry name" value="DUF4352"/>
</dbReference>
<feature type="domain" description="DUF4352" evidence="3">
    <location>
        <begin position="72"/>
        <end position="178"/>
    </location>
</feature>
<reference evidence="4 5" key="1">
    <citation type="journal article" date="2015" name="Genome Announc.">
        <title>Expanding the biotechnology potential of lactobacilli through comparative genomics of 213 strains and associated genera.</title>
        <authorList>
            <person name="Sun Z."/>
            <person name="Harris H.M."/>
            <person name="McCann A."/>
            <person name="Guo C."/>
            <person name="Argimon S."/>
            <person name="Zhang W."/>
            <person name="Yang X."/>
            <person name="Jeffery I.B."/>
            <person name="Cooney J.C."/>
            <person name="Kagawa T.F."/>
            <person name="Liu W."/>
            <person name="Song Y."/>
            <person name="Salvetti E."/>
            <person name="Wrobel A."/>
            <person name="Rasinkangas P."/>
            <person name="Parkhill J."/>
            <person name="Rea M.C."/>
            <person name="O'Sullivan O."/>
            <person name="Ritari J."/>
            <person name="Douillard F.P."/>
            <person name="Paul Ross R."/>
            <person name="Yang R."/>
            <person name="Briner A.E."/>
            <person name="Felis G.E."/>
            <person name="de Vos W.M."/>
            <person name="Barrangou R."/>
            <person name="Klaenhammer T.R."/>
            <person name="Caufield P.W."/>
            <person name="Cui Y."/>
            <person name="Zhang H."/>
            <person name="O'Toole P.W."/>
        </authorList>
    </citation>
    <scope>NUCLEOTIDE SEQUENCE [LARGE SCALE GENOMIC DNA]</scope>
    <source>
        <strain evidence="4 5">DSM 18001</strain>
    </source>
</reference>
<evidence type="ECO:0000313" key="4">
    <source>
        <dbReference type="EMBL" id="KRN94074.1"/>
    </source>
</evidence>
<dbReference type="Pfam" id="PF11611">
    <property type="entry name" value="DUF4352"/>
    <property type="match status" value="1"/>
</dbReference>
<protein>
    <submittedName>
        <fullName evidence="4">Lipoprotein</fullName>
    </submittedName>
</protein>
<dbReference type="Gene3D" id="2.60.40.1240">
    <property type="match status" value="1"/>
</dbReference>
<dbReference type="Proteomes" id="UP000051859">
    <property type="component" value="Unassembled WGS sequence"/>
</dbReference>
<dbReference type="PATRIC" id="fig|331679.3.peg.1754"/>
<organism evidence="4 5">
    <name type="scientific">Pediococcus stilesii</name>
    <dbReference type="NCBI Taxonomy" id="331679"/>
    <lineage>
        <taxon>Bacteria</taxon>
        <taxon>Bacillati</taxon>
        <taxon>Bacillota</taxon>
        <taxon>Bacilli</taxon>
        <taxon>Lactobacillales</taxon>
        <taxon>Lactobacillaceae</taxon>
        <taxon>Pediococcus</taxon>
    </lineage>
</organism>
<keyword evidence="1" id="KW-0732">Signal</keyword>
<keyword evidence="2" id="KW-0812">Transmembrane</keyword>
<dbReference type="STRING" id="331679.IV81_GL001717"/>
<keyword evidence="2" id="KW-0472">Membrane</keyword>
<dbReference type="EMBL" id="JQBX01000008">
    <property type="protein sequence ID" value="KRN94074.1"/>
    <property type="molecule type" value="Genomic_DNA"/>
</dbReference>